<feature type="transmembrane region" description="Helical" evidence="1">
    <location>
        <begin position="215"/>
        <end position="238"/>
    </location>
</feature>
<proteinExistence type="predicted"/>
<gene>
    <name evidence="2" type="ORF">MNOR_LOCUS7221</name>
</gene>
<feature type="non-terminal residue" evidence="2">
    <location>
        <position position="1"/>
    </location>
</feature>
<dbReference type="EMBL" id="CAXKWB010003135">
    <property type="protein sequence ID" value="CAL4068419.1"/>
    <property type="molecule type" value="Genomic_DNA"/>
</dbReference>
<keyword evidence="1" id="KW-0812">Transmembrane</keyword>
<evidence type="ECO:0000313" key="2">
    <source>
        <dbReference type="EMBL" id="CAL4068419.1"/>
    </source>
</evidence>
<keyword evidence="3" id="KW-1185">Reference proteome</keyword>
<dbReference type="Gene3D" id="3.80.10.10">
    <property type="entry name" value="Ribonuclease Inhibitor"/>
    <property type="match status" value="1"/>
</dbReference>
<evidence type="ECO:0000313" key="3">
    <source>
        <dbReference type="Proteomes" id="UP001497623"/>
    </source>
</evidence>
<dbReference type="SUPFAM" id="SSF51126">
    <property type="entry name" value="Pectin lyase-like"/>
    <property type="match status" value="1"/>
</dbReference>
<keyword evidence="1" id="KW-0472">Membrane</keyword>
<dbReference type="Proteomes" id="UP001497623">
    <property type="component" value="Unassembled WGS sequence"/>
</dbReference>
<protein>
    <submittedName>
        <fullName evidence="2">Uncharacterized protein</fullName>
    </submittedName>
</protein>
<dbReference type="AlphaFoldDB" id="A0AAV2Q145"/>
<keyword evidence="1" id="KW-1133">Transmembrane helix</keyword>
<reference evidence="2 3" key="1">
    <citation type="submission" date="2024-05" db="EMBL/GenBank/DDBJ databases">
        <authorList>
            <person name="Wallberg A."/>
        </authorList>
    </citation>
    <scope>NUCLEOTIDE SEQUENCE [LARGE SCALE GENOMIC DNA]</scope>
</reference>
<dbReference type="InterPro" id="IPR032675">
    <property type="entry name" value="LRR_dom_sf"/>
</dbReference>
<sequence length="338" mass="38136">SCNFLAIRRNAIANARIFSFDISYSKITLMENESIDIDAYEDFKIHHNNITSLVTNSIKIRSTHTVEFSNNDIQEIHTHAFRIKSESQVKFAHNMIHVLKKEAFTEIKPWQGEEAASITFLANTIMKAEPLSCILNKNYPQHEITIQDNRFKVHCDCNVTDYFKPLLGMNENSTHTLKTIFEAAMAKTLCQDSEVSSRFINIKEYINTNCTTPNLAVISSVTIAVILLLLIIVVFIVCQIKVKKAQDQANFIGDACSTSSFSTSGTPPPQPPVSSSYTMPMDFSKQIVVPDVKTYQQTEVLFPYEKADPISVSDSCLDKDLMPDYDPLQHSRVSCPFN</sequence>
<comment type="caution">
    <text evidence="2">The sequence shown here is derived from an EMBL/GenBank/DDBJ whole genome shotgun (WGS) entry which is preliminary data.</text>
</comment>
<dbReference type="InterPro" id="IPR011050">
    <property type="entry name" value="Pectin_lyase_fold/virulence"/>
</dbReference>
<accession>A0AAV2Q145</accession>
<name>A0AAV2Q145_MEGNR</name>
<evidence type="ECO:0000256" key="1">
    <source>
        <dbReference type="SAM" id="Phobius"/>
    </source>
</evidence>
<organism evidence="2 3">
    <name type="scientific">Meganyctiphanes norvegica</name>
    <name type="common">Northern krill</name>
    <name type="synonym">Thysanopoda norvegica</name>
    <dbReference type="NCBI Taxonomy" id="48144"/>
    <lineage>
        <taxon>Eukaryota</taxon>
        <taxon>Metazoa</taxon>
        <taxon>Ecdysozoa</taxon>
        <taxon>Arthropoda</taxon>
        <taxon>Crustacea</taxon>
        <taxon>Multicrustacea</taxon>
        <taxon>Malacostraca</taxon>
        <taxon>Eumalacostraca</taxon>
        <taxon>Eucarida</taxon>
        <taxon>Euphausiacea</taxon>
        <taxon>Euphausiidae</taxon>
        <taxon>Meganyctiphanes</taxon>
    </lineage>
</organism>